<feature type="region of interest" description="Disordered" evidence="1">
    <location>
        <begin position="65"/>
        <end position="90"/>
    </location>
</feature>
<proteinExistence type="predicted"/>
<sequence length="106" mass="11734">MGLGWGGEWLESESKLSSFTTTDSHKLSTSDLFFILPCGNSSESKLNSFTTTDLHKLSTCVQRETQQSRTGSLQMEVGSSDANRGSYSCRSSKGSYRMHIQRLLIT</sequence>
<evidence type="ECO:0000313" key="2">
    <source>
        <dbReference type="EMBL" id="CAG2057451.1"/>
    </source>
</evidence>
<feature type="compositionally biased region" description="Polar residues" evidence="1">
    <location>
        <begin position="80"/>
        <end position="90"/>
    </location>
</feature>
<protein>
    <submittedName>
        <fullName evidence="2">Uncharacterized protein</fullName>
    </submittedName>
</protein>
<evidence type="ECO:0000313" key="3">
    <source>
        <dbReference type="Proteomes" id="UP001153148"/>
    </source>
</evidence>
<reference evidence="2" key="1">
    <citation type="submission" date="2021-03" db="EMBL/GenBank/DDBJ databases">
        <authorList>
            <person name="Tran Van P."/>
        </authorList>
    </citation>
    <scope>NUCLEOTIDE SEQUENCE</scope>
</reference>
<keyword evidence="3" id="KW-1185">Reference proteome</keyword>
<accession>A0ABN7NNL4</accession>
<gene>
    <name evidence="2" type="ORF">TPAB3V08_LOCUS4430</name>
</gene>
<name>A0ABN7NNL4_TIMPD</name>
<evidence type="ECO:0000256" key="1">
    <source>
        <dbReference type="SAM" id="MobiDB-lite"/>
    </source>
</evidence>
<dbReference type="EMBL" id="CAJPIN010005445">
    <property type="protein sequence ID" value="CAG2057451.1"/>
    <property type="molecule type" value="Genomic_DNA"/>
</dbReference>
<dbReference type="Proteomes" id="UP001153148">
    <property type="component" value="Unassembled WGS sequence"/>
</dbReference>
<comment type="caution">
    <text evidence="2">The sequence shown here is derived from an EMBL/GenBank/DDBJ whole genome shotgun (WGS) entry which is preliminary data.</text>
</comment>
<organism evidence="2 3">
    <name type="scientific">Timema podura</name>
    <name type="common">Walking stick</name>
    <dbReference type="NCBI Taxonomy" id="61482"/>
    <lineage>
        <taxon>Eukaryota</taxon>
        <taxon>Metazoa</taxon>
        <taxon>Ecdysozoa</taxon>
        <taxon>Arthropoda</taxon>
        <taxon>Hexapoda</taxon>
        <taxon>Insecta</taxon>
        <taxon>Pterygota</taxon>
        <taxon>Neoptera</taxon>
        <taxon>Polyneoptera</taxon>
        <taxon>Phasmatodea</taxon>
        <taxon>Timematodea</taxon>
        <taxon>Timematoidea</taxon>
        <taxon>Timematidae</taxon>
        <taxon>Timema</taxon>
    </lineage>
</organism>